<dbReference type="InterPro" id="IPR002898">
    <property type="entry name" value="MotA_ExbB_proton_chnl"/>
</dbReference>
<comment type="subcellular location">
    <subcellularLocation>
        <location evidence="1">Cell membrane</location>
        <topology evidence="1">Multi-pass membrane protein</topology>
    </subcellularLocation>
    <subcellularLocation>
        <location evidence="6">Membrane</location>
        <topology evidence="6">Multi-pass membrane protein</topology>
    </subcellularLocation>
</comment>
<dbReference type="EMBL" id="SJPX01000002">
    <property type="protein sequence ID" value="TWU55403.1"/>
    <property type="molecule type" value="Genomic_DNA"/>
</dbReference>
<keyword evidence="6" id="KW-0813">Transport</keyword>
<feature type="transmembrane region" description="Helical" evidence="8">
    <location>
        <begin position="233"/>
        <end position="254"/>
    </location>
</feature>
<dbReference type="InterPro" id="IPR050790">
    <property type="entry name" value="ExbB/TolQ_transport"/>
</dbReference>
<keyword evidence="6" id="KW-0653">Protein transport</keyword>
<feature type="transmembrane region" description="Helical" evidence="8">
    <location>
        <begin position="21"/>
        <end position="46"/>
    </location>
</feature>
<dbReference type="OrthoDB" id="4045at2"/>
<evidence type="ECO:0000313" key="10">
    <source>
        <dbReference type="EMBL" id="TWU55403.1"/>
    </source>
</evidence>
<evidence type="ECO:0000256" key="5">
    <source>
        <dbReference type="ARBA" id="ARBA00023136"/>
    </source>
</evidence>
<accession>A0A5C6F0L5</accession>
<dbReference type="Pfam" id="PF01618">
    <property type="entry name" value="MotA_ExbB"/>
    <property type="match status" value="1"/>
</dbReference>
<dbReference type="PANTHER" id="PTHR30625">
    <property type="entry name" value="PROTEIN TOLQ"/>
    <property type="match status" value="1"/>
</dbReference>
<reference evidence="10 11" key="1">
    <citation type="submission" date="2019-02" db="EMBL/GenBank/DDBJ databases">
        <title>Deep-cultivation of Planctomycetes and their phenomic and genomic characterization uncovers novel biology.</title>
        <authorList>
            <person name="Wiegand S."/>
            <person name="Jogler M."/>
            <person name="Boedeker C."/>
            <person name="Pinto D."/>
            <person name="Vollmers J."/>
            <person name="Rivas-Marin E."/>
            <person name="Kohn T."/>
            <person name="Peeters S.H."/>
            <person name="Heuer A."/>
            <person name="Rast P."/>
            <person name="Oberbeckmann S."/>
            <person name="Bunk B."/>
            <person name="Jeske O."/>
            <person name="Meyerdierks A."/>
            <person name="Storesund J.E."/>
            <person name="Kallscheuer N."/>
            <person name="Luecker S."/>
            <person name="Lage O.M."/>
            <person name="Pohl T."/>
            <person name="Merkel B.J."/>
            <person name="Hornburger P."/>
            <person name="Mueller R.-W."/>
            <person name="Bruemmer F."/>
            <person name="Labrenz M."/>
            <person name="Spormann A.M."/>
            <person name="Op Den Camp H."/>
            <person name="Overmann J."/>
            <person name="Amann R."/>
            <person name="Jetten M.S.M."/>
            <person name="Mascher T."/>
            <person name="Medema M.H."/>
            <person name="Devos D.P."/>
            <person name="Kaster A.-K."/>
            <person name="Ovreas L."/>
            <person name="Rohde M."/>
            <person name="Galperin M.Y."/>
            <person name="Jogler C."/>
        </authorList>
    </citation>
    <scope>NUCLEOTIDE SEQUENCE [LARGE SCALE GENOMIC DNA]</scope>
    <source>
        <strain evidence="10 11">Poly59</strain>
    </source>
</reference>
<evidence type="ECO:0000256" key="3">
    <source>
        <dbReference type="ARBA" id="ARBA00022692"/>
    </source>
</evidence>
<evidence type="ECO:0000256" key="4">
    <source>
        <dbReference type="ARBA" id="ARBA00022989"/>
    </source>
</evidence>
<dbReference type="AlphaFoldDB" id="A0A5C6F0L5"/>
<comment type="caution">
    <text evidence="10">The sequence shown here is derived from an EMBL/GenBank/DDBJ whole genome shotgun (WGS) entry which is preliminary data.</text>
</comment>
<name>A0A5C6F0L5_9BACT</name>
<keyword evidence="5 8" id="KW-0472">Membrane</keyword>
<feature type="region of interest" description="Disordered" evidence="7">
    <location>
        <begin position="55"/>
        <end position="85"/>
    </location>
</feature>
<feature type="transmembrane region" description="Helical" evidence="8">
    <location>
        <begin position="130"/>
        <end position="149"/>
    </location>
</feature>
<evidence type="ECO:0000256" key="2">
    <source>
        <dbReference type="ARBA" id="ARBA00022475"/>
    </source>
</evidence>
<evidence type="ECO:0000256" key="8">
    <source>
        <dbReference type="SAM" id="Phobius"/>
    </source>
</evidence>
<evidence type="ECO:0000313" key="11">
    <source>
        <dbReference type="Proteomes" id="UP000317977"/>
    </source>
</evidence>
<evidence type="ECO:0000259" key="9">
    <source>
        <dbReference type="Pfam" id="PF01618"/>
    </source>
</evidence>
<proteinExistence type="inferred from homology"/>
<keyword evidence="11" id="KW-1185">Reference proteome</keyword>
<sequence>MSSAPYRRRLLRHQPANSRRQFAALASRILPVFVLAIGATWCMVAMQPAHGQFPQSQNYGQQSFDQSGRYQTAQPQNLQRQNSQPQAFSQIPAIPAAAMIPGQVANSPENVEAESEPWQLPAFVEKIRQGGWLMLPLGICSLIVFALSIERMIALRRGRVIPRPFVRRFTECVEDGQLSYEEATEICEEFDCPVAEVFQAAVRRWGRPMFEVEQAVMDAGDRVSESLKRFLRVFHAISNVAPLLGLLGTVLGMIEAFDIMSSQESIGRPEMLASGISVALITTAGGLSVAIPAYLAYMYFSSKSDSYLNEIDKLCQRVVDCISAEGLESAGNSNRTSNRKRRAA</sequence>
<gene>
    <name evidence="10" type="ORF">Poly59_17010</name>
</gene>
<dbReference type="GO" id="GO:0017038">
    <property type="term" value="P:protein import"/>
    <property type="evidence" value="ECO:0007669"/>
    <property type="project" value="TreeGrafter"/>
</dbReference>
<evidence type="ECO:0000256" key="7">
    <source>
        <dbReference type="SAM" id="MobiDB-lite"/>
    </source>
</evidence>
<organism evidence="10 11">
    <name type="scientific">Rubripirellula reticaptiva</name>
    <dbReference type="NCBI Taxonomy" id="2528013"/>
    <lineage>
        <taxon>Bacteria</taxon>
        <taxon>Pseudomonadati</taxon>
        <taxon>Planctomycetota</taxon>
        <taxon>Planctomycetia</taxon>
        <taxon>Pirellulales</taxon>
        <taxon>Pirellulaceae</taxon>
        <taxon>Rubripirellula</taxon>
    </lineage>
</organism>
<keyword evidence="3 8" id="KW-0812">Transmembrane</keyword>
<comment type="similarity">
    <text evidence="6">Belongs to the exbB/tolQ family.</text>
</comment>
<dbReference type="GO" id="GO:0005886">
    <property type="term" value="C:plasma membrane"/>
    <property type="evidence" value="ECO:0007669"/>
    <property type="project" value="UniProtKB-SubCell"/>
</dbReference>
<dbReference type="RefSeq" id="WP_146533597.1">
    <property type="nucleotide sequence ID" value="NZ_SJPX01000002.1"/>
</dbReference>
<feature type="transmembrane region" description="Helical" evidence="8">
    <location>
        <begin position="274"/>
        <end position="297"/>
    </location>
</feature>
<keyword evidence="2" id="KW-1003">Cell membrane</keyword>
<protein>
    <submittedName>
        <fullName evidence="10">Colicin uptake protein TolQ</fullName>
    </submittedName>
</protein>
<keyword evidence="4 8" id="KW-1133">Transmembrane helix</keyword>
<evidence type="ECO:0000256" key="6">
    <source>
        <dbReference type="RuleBase" id="RU004057"/>
    </source>
</evidence>
<evidence type="ECO:0000256" key="1">
    <source>
        <dbReference type="ARBA" id="ARBA00004651"/>
    </source>
</evidence>
<dbReference type="Proteomes" id="UP000317977">
    <property type="component" value="Unassembled WGS sequence"/>
</dbReference>
<feature type="domain" description="MotA/TolQ/ExbB proton channel" evidence="9">
    <location>
        <begin position="194"/>
        <end position="312"/>
    </location>
</feature>
<dbReference type="PANTHER" id="PTHR30625:SF11">
    <property type="entry name" value="MOTA_TOLQ_EXBB PROTON CHANNEL DOMAIN-CONTAINING PROTEIN"/>
    <property type="match status" value="1"/>
</dbReference>